<dbReference type="Pfam" id="PF13561">
    <property type="entry name" value="adh_short_C2"/>
    <property type="match status" value="1"/>
</dbReference>
<dbReference type="Proteomes" id="UP000563898">
    <property type="component" value="Unassembled WGS sequence"/>
</dbReference>
<evidence type="ECO:0000256" key="2">
    <source>
        <dbReference type="ARBA" id="ARBA00023002"/>
    </source>
</evidence>
<dbReference type="AlphaFoldDB" id="A0A846WS83"/>
<dbReference type="PRINTS" id="PR00081">
    <property type="entry name" value="GDHRDH"/>
</dbReference>
<dbReference type="InterPro" id="IPR002347">
    <property type="entry name" value="SDR_fam"/>
</dbReference>
<dbReference type="SUPFAM" id="SSF51735">
    <property type="entry name" value="NAD(P)-binding Rossmann-fold domains"/>
    <property type="match status" value="1"/>
</dbReference>
<sequence>MTTFIAPPRLDLPLDQRTYIVTGAGGGIGRAAVARLLGAGSRVVGVDLSSRRLAETETETRELPGTLRTIKVDVTSESDVATAVDYAISEFGAVHGVANVAGGMVNIDRDVYDVSLESFTLDTWNQMFALNVNSAFLMCRALEKHFVAQGYGKIVNVASLAAFANRLELGNAAYNSAKAAVVALTQSLSMQMGRQGVRANCIAPGLVLSDRVQQWIDEGYRDRHLAYTALGDLATPADLGEGIAFLLEPQSDAVTGETLRVAAGVR</sequence>
<dbReference type="Gene3D" id="3.40.50.720">
    <property type="entry name" value="NAD(P)-binding Rossmann-like Domain"/>
    <property type="match status" value="1"/>
</dbReference>
<dbReference type="EMBL" id="JAAXPC010000018">
    <property type="protein sequence ID" value="NKY04449.1"/>
    <property type="molecule type" value="Genomic_DNA"/>
</dbReference>
<reference evidence="3 4" key="1">
    <citation type="submission" date="2020-04" db="EMBL/GenBank/DDBJ databases">
        <title>MicrobeNet Type strains.</title>
        <authorList>
            <person name="Nicholson A.C."/>
        </authorList>
    </citation>
    <scope>NUCLEOTIDE SEQUENCE [LARGE SCALE GENOMIC DNA]</scope>
    <source>
        <strain evidence="3 4">ATCC BAA-14</strain>
    </source>
</reference>
<organism evidence="3 4">
    <name type="scientific">Gordonia polyisoprenivorans</name>
    <dbReference type="NCBI Taxonomy" id="84595"/>
    <lineage>
        <taxon>Bacteria</taxon>
        <taxon>Bacillati</taxon>
        <taxon>Actinomycetota</taxon>
        <taxon>Actinomycetes</taxon>
        <taxon>Mycobacteriales</taxon>
        <taxon>Gordoniaceae</taxon>
        <taxon>Gordonia</taxon>
    </lineage>
</organism>
<comment type="caution">
    <text evidence="3">The sequence shown here is derived from an EMBL/GenBank/DDBJ whole genome shotgun (WGS) entry which is preliminary data.</text>
</comment>
<evidence type="ECO:0000313" key="4">
    <source>
        <dbReference type="Proteomes" id="UP000563898"/>
    </source>
</evidence>
<keyword evidence="2" id="KW-0560">Oxidoreductase</keyword>
<accession>A0A846WS83</accession>
<dbReference type="InterPro" id="IPR036291">
    <property type="entry name" value="NAD(P)-bd_dom_sf"/>
</dbReference>
<protein>
    <submittedName>
        <fullName evidence="3">SDR family oxidoreductase</fullName>
    </submittedName>
</protein>
<proteinExistence type="inferred from homology"/>
<dbReference type="GO" id="GO:0016616">
    <property type="term" value="F:oxidoreductase activity, acting on the CH-OH group of donors, NAD or NADP as acceptor"/>
    <property type="evidence" value="ECO:0007669"/>
    <property type="project" value="TreeGrafter"/>
</dbReference>
<dbReference type="PROSITE" id="PS00061">
    <property type="entry name" value="ADH_SHORT"/>
    <property type="match status" value="1"/>
</dbReference>
<dbReference type="RefSeq" id="WP_006372196.1">
    <property type="nucleotide sequence ID" value="NZ_JAAXPC010000018.1"/>
</dbReference>
<dbReference type="PRINTS" id="PR00080">
    <property type="entry name" value="SDRFAMILY"/>
</dbReference>
<evidence type="ECO:0000313" key="3">
    <source>
        <dbReference type="EMBL" id="NKY04449.1"/>
    </source>
</evidence>
<dbReference type="FunFam" id="3.40.50.720:FF:000084">
    <property type="entry name" value="Short-chain dehydrogenase reductase"/>
    <property type="match status" value="1"/>
</dbReference>
<comment type="similarity">
    <text evidence="1">Belongs to the short-chain dehydrogenases/reductases (SDR) family.</text>
</comment>
<dbReference type="CDD" id="cd05233">
    <property type="entry name" value="SDR_c"/>
    <property type="match status" value="1"/>
</dbReference>
<evidence type="ECO:0000256" key="1">
    <source>
        <dbReference type="ARBA" id="ARBA00006484"/>
    </source>
</evidence>
<dbReference type="InterPro" id="IPR020904">
    <property type="entry name" value="Sc_DH/Rdtase_CS"/>
</dbReference>
<name>A0A846WS83_9ACTN</name>
<gene>
    <name evidence="3" type="ORF">HGA05_23045</name>
</gene>
<dbReference type="PANTHER" id="PTHR42760">
    <property type="entry name" value="SHORT-CHAIN DEHYDROGENASES/REDUCTASES FAMILY MEMBER"/>
    <property type="match status" value="1"/>
</dbReference>